<dbReference type="SFLD" id="SFLDG01129">
    <property type="entry name" value="C1.5:_HAD__Beta-PGM__Phosphata"/>
    <property type="match status" value="1"/>
</dbReference>
<dbReference type="AlphaFoldDB" id="A0A0L0QRW3"/>
<dbReference type="GO" id="GO:0006281">
    <property type="term" value="P:DNA repair"/>
    <property type="evidence" value="ECO:0007669"/>
    <property type="project" value="TreeGrafter"/>
</dbReference>
<gene>
    <name evidence="3" type="ORF">AFK71_06430</name>
</gene>
<evidence type="ECO:0000256" key="1">
    <source>
        <dbReference type="ARBA" id="ARBA00022801"/>
    </source>
</evidence>
<keyword evidence="2" id="KW-0460">Magnesium</keyword>
<dbReference type="InterPro" id="IPR041492">
    <property type="entry name" value="HAD_2"/>
</dbReference>
<name>A0A0L0QRW3_VIRPA</name>
<dbReference type="InterPro" id="IPR036412">
    <property type="entry name" value="HAD-like_sf"/>
</dbReference>
<dbReference type="InterPro" id="IPR006439">
    <property type="entry name" value="HAD-SF_hydro_IA"/>
</dbReference>
<sequence>MHLLWDFDGTLINTYPSYTKCFKQVLTKTATENEIYRQLKKSFSHAIAYFQMTKEQEVEVRRLVDNMKPEEVEPFPGLEGVLQAAEVNVIMTHKDRKNVERILGYHGLTSYFKDMVTSDDQFPRKPDSSSYAYLHNKHQIDVAIGDREIDLLPAKELGIKTCSFQNKQADADFHISNYHAFLDTVKL</sequence>
<accession>A0A0L0QRW3</accession>
<dbReference type="InterPro" id="IPR023214">
    <property type="entry name" value="HAD_sf"/>
</dbReference>
<dbReference type="Proteomes" id="UP000036780">
    <property type="component" value="Unassembled WGS sequence"/>
</dbReference>
<dbReference type="InterPro" id="IPR023198">
    <property type="entry name" value="PGP-like_dom2"/>
</dbReference>
<dbReference type="GeneID" id="66872965"/>
<reference evidence="4" key="1">
    <citation type="submission" date="2015-07" db="EMBL/GenBank/DDBJ databases">
        <title>Fjat-10053 dsm26.</title>
        <authorList>
            <person name="Liu B."/>
            <person name="Wang J."/>
            <person name="Zhu Y."/>
            <person name="Liu G."/>
            <person name="Chen Q."/>
            <person name="Chen Z."/>
            <person name="Lan J."/>
            <person name="Che J."/>
            <person name="Ge C."/>
            <person name="Shi H."/>
            <person name="Pan Z."/>
            <person name="Liu X."/>
        </authorList>
    </citation>
    <scope>NUCLEOTIDE SEQUENCE [LARGE SCALE GENOMIC DNA]</scope>
    <source>
        <strain evidence="4">DSM 26</strain>
    </source>
</reference>
<dbReference type="SUPFAM" id="SSF56784">
    <property type="entry name" value="HAD-like"/>
    <property type="match status" value="1"/>
</dbReference>
<dbReference type="GO" id="GO:0005829">
    <property type="term" value="C:cytosol"/>
    <property type="evidence" value="ECO:0007669"/>
    <property type="project" value="TreeGrafter"/>
</dbReference>
<dbReference type="PANTHER" id="PTHR43434">
    <property type="entry name" value="PHOSPHOGLYCOLATE PHOSPHATASE"/>
    <property type="match status" value="1"/>
</dbReference>
<dbReference type="PANTHER" id="PTHR43434:SF25">
    <property type="entry name" value="PHOSPHOGLYCOLATE PHOSPHATASE"/>
    <property type="match status" value="1"/>
</dbReference>
<dbReference type="Gene3D" id="3.40.50.1000">
    <property type="entry name" value="HAD superfamily/HAD-like"/>
    <property type="match status" value="1"/>
</dbReference>
<dbReference type="OrthoDB" id="9807630at2"/>
<dbReference type="Pfam" id="PF13419">
    <property type="entry name" value="HAD_2"/>
    <property type="match status" value="1"/>
</dbReference>
<keyword evidence="1" id="KW-0378">Hydrolase</keyword>
<dbReference type="GO" id="GO:0008967">
    <property type="term" value="F:phosphoglycolate phosphatase activity"/>
    <property type="evidence" value="ECO:0007669"/>
    <property type="project" value="TreeGrafter"/>
</dbReference>
<dbReference type="InterPro" id="IPR050155">
    <property type="entry name" value="HAD-like_hydrolase_sf"/>
</dbReference>
<dbReference type="PATRIC" id="fig|1473.5.peg.4295"/>
<dbReference type="RefSeq" id="WP_050350729.1">
    <property type="nucleotide sequence ID" value="NZ_CP073011.1"/>
</dbReference>
<evidence type="ECO:0000256" key="2">
    <source>
        <dbReference type="ARBA" id="ARBA00022842"/>
    </source>
</evidence>
<dbReference type="Gene3D" id="1.10.150.240">
    <property type="entry name" value="Putative phosphatase, domain 2"/>
    <property type="match status" value="1"/>
</dbReference>
<dbReference type="NCBIfam" id="TIGR01549">
    <property type="entry name" value="HAD-SF-IA-v1"/>
    <property type="match status" value="1"/>
</dbReference>
<proteinExistence type="predicted"/>
<comment type="caution">
    <text evidence="3">The sequence shown here is derived from an EMBL/GenBank/DDBJ whole genome shotgun (WGS) entry which is preliminary data.</text>
</comment>
<organism evidence="3 4">
    <name type="scientific">Virgibacillus pantothenticus</name>
    <dbReference type="NCBI Taxonomy" id="1473"/>
    <lineage>
        <taxon>Bacteria</taxon>
        <taxon>Bacillati</taxon>
        <taxon>Bacillota</taxon>
        <taxon>Bacilli</taxon>
        <taxon>Bacillales</taxon>
        <taxon>Bacillaceae</taxon>
        <taxon>Virgibacillus</taxon>
    </lineage>
</organism>
<dbReference type="EMBL" id="LGTO01000005">
    <property type="protein sequence ID" value="KNE21307.1"/>
    <property type="molecule type" value="Genomic_DNA"/>
</dbReference>
<evidence type="ECO:0000313" key="3">
    <source>
        <dbReference type="EMBL" id="KNE21307.1"/>
    </source>
</evidence>
<protein>
    <submittedName>
        <fullName evidence="3">Phosphoglycolate phosphatase</fullName>
    </submittedName>
</protein>
<dbReference type="SFLD" id="SFLDS00003">
    <property type="entry name" value="Haloacid_Dehalogenase"/>
    <property type="match status" value="1"/>
</dbReference>
<keyword evidence="4" id="KW-1185">Reference proteome</keyword>
<evidence type="ECO:0000313" key="4">
    <source>
        <dbReference type="Proteomes" id="UP000036780"/>
    </source>
</evidence>